<reference evidence="3" key="1">
    <citation type="journal article" date="2023" name="Proc. Natl. Acad. Sci. U.S.A.">
        <title>Genomic and structural basis for evolution of tropane alkaloid biosynthesis.</title>
        <authorList>
            <person name="Wanga Y.-J."/>
            <person name="Taina T."/>
            <person name="Yua J.-Y."/>
            <person name="Lia J."/>
            <person name="Xua B."/>
            <person name="Chenc J."/>
            <person name="D'Auriad J.C."/>
            <person name="Huanga J.-P."/>
            <person name="Huanga S.-X."/>
        </authorList>
    </citation>
    <scope>NUCLEOTIDE SEQUENCE [LARGE SCALE GENOMIC DNA]</scope>
    <source>
        <strain evidence="3">cv. KIB-2019</strain>
    </source>
</reference>
<dbReference type="Pfam" id="PF00400">
    <property type="entry name" value="WD40"/>
    <property type="match status" value="2"/>
</dbReference>
<evidence type="ECO:0008006" key="4">
    <source>
        <dbReference type="Google" id="ProtNLM"/>
    </source>
</evidence>
<dbReference type="InterPro" id="IPR036322">
    <property type="entry name" value="WD40_repeat_dom_sf"/>
</dbReference>
<protein>
    <recommendedName>
        <fullName evidence="4">Coronin</fullName>
    </recommendedName>
</protein>
<evidence type="ECO:0000256" key="1">
    <source>
        <dbReference type="PROSITE-ProRule" id="PRU00221"/>
    </source>
</evidence>
<dbReference type="PROSITE" id="PS50294">
    <property type="entry name" value="WD_REPEATS_REGION"/>
    <property type="match status" value="1"/>
</dbReference>
<dbReference type="PANTHER" id="PTHR44376">
    <property type="entry name" value="TRANSCRIPTIONAL REGULATOR OF FILAMENTOUS GROWTH FLO8"/>
    <property type="match status" value="1"/>
</dbReference>
<dbReference type="SMART" id="SM00320">
    <property type="entry name" value="WD40"/>
    <property type="match status" value="3"/>
</dbReference>
<dbReference type="OrthoDB" id="47802at2759"/>
<dbReference type="AlphaFoldDB" id="A0A9Q1R827"/>
<dbReference type="InterPro" id="IPR015943">
    <property type="entry name" value="WD40/YVTN_repeat-like_dom_sf"/>
</dbReference>
<organism evidence="2 3">
    <name type="scientific">Anisodus acutangulus</name>
    <dbReference type="NCBI Taxonomy" id="402998"/>
    <lineage>
        <taxon>Eukaryota</taxon>
        <taxon>Viridiplantae</taxon>
        <taxon>Streptophyta</taxon>
        <taxon>Embryophyta</taxon>
        <taxon>Tracheophyta</taxon>
        <taxon>Spermatophyta</taxon>
        <taxon>Magnoliopsida</taxon>
        <taxon>eudicotyledons</taxon>
        <taxon>Gunneridae</taxon>
        <taxon>Pentapetalae</taxon>
        <taxon>asterids</taxon>
        <taxon>lamiids</taxon>
        <taxon>Solanales</taxon>
        <taxon>Solanaceae</taxon>
        <taxon>Solanoideae</taxon>
        <taxon>Hyoscyameae</taxon>
        <taxon>Anisodus</taxon>
    </lineage>
</organism>
<dbReference type="GO" id="GO:0003714">
    <property type="term" value="F:transcription corepressor activity"/>
    <property type="evidence" value="ECO:0007669"/>
    <property type="project" value="InterPro"/>
</dbReference>
<accession>A0A9Q1R827</accession>
<dbReference type="InterPro" id="IPR001680">
    <property type="entry name" value="WD40_rpt"/>
</dbReference>
<dbReference type="Gene3D" id="2.130.10.10">
    <property type="entry name" value="YVTN repeat-like/Quinoprotein amine dehydrogenase"/>
    <property type="match status" value="2"/>
</dbReference>
<feature type="repeat" description="WD" evidence="1">
    <location>
        <begin position="74"/>
        <end position="106"/>
    </location>
</feature>
<keyword evidence="1" id="KW-0853">WD repeat</keyword>
<dbReference type="PANTHER" id="PTHR44376:SF8">
    <property type="entry name" value="TRANSCRIPTIONAL COREPRESSOR LEUNIG-LIKE"/>
    <property type="match status" value="1"/>
</dbReference>
<sequence length="201" mass="22488">MAKRGFHQTGEVIAREITNPNPVGISFKEIDSLHSTESKLLCCHFHSQRKLLATAGHERKVVIWDLENDKVNFGEGHTDVITDVCFKPNSTVFATSSFDRTVMIWDAAKPSNPFQNLVGHATTRLDWNVSEGDCKLILKGGSRQVRFQPGLGNLLASSTGNTINIFDLETNNIQQQLQGHARDVRSFCLDEWELPGIRERG</sequence>
<dbReference type="EMBL" id="JAJAGQ010000013">
    <property type="protein sequence ID" value="KAJ8544978.1"/>
    <property type="molecule type" value="Genomic_DNA"/>
</dbReference>
<comment type="caution">
    <text evidence="2">The sequence shown here is derived from an EMBL/GenBank/DDBJ whole genome shotgun (WGS) entry which is preliminary data.</text>
</comment>
<dbReference type="InterPro" id="IPR044716">
    <property type="entry name" value="LEUNIG-like"/>
</dbReference>
<gene>
    <name evidence="2" type="ORF">K7X08_017561</name>
</gene>
<evidence type="ECO:0000313" key="3">
    <source>
        <dbReference type="Proteomes" id="UP001152561"/>
    </source>
</evidence>
<evidence type="ECO:0000313" key="2">
    <source>
        <dbReference type="EMBL" id="KAJ8544978.1"/>
    </source>
</evidence>
<dbReference type="PROSITE" id="PS50082">
    <property type="entry name" value="WD_REPEATS_2"/>
    <property type="match status" value="1"/>
</dbReference>
<name>A0A9Q1R827_9SOLA</name>
<dbReference type="Proteomes" id="UP001152561">
    <property type="component" value="Unassembled WGS sequence"/>
</dbReference>
<keyword evidence="3" id="KW-1185">Reference proteome</keyword>
<proteinExistence type="predicted"/>
<dbReference type="SUPFAM" id="SSF50978">
    <property type="entry name" value="WD40 repeat-like"/>
    <property type="match status" value="1"/>
</dbReference>